<reference evidence="2" key="3">
    <citation type="journal article" date="2017" name="Nature">
        <title>Genome sequence of the progenitor of the wheat D genome Aegilops tauschii.</title>
        <authorList>
            <person name="Luo M.C."/>
            <person name="Gu Y.Q."/>
            <person name="Puiu D."/>
            <person name="Wang H."/>
            <person name="Twardziok S.O."/>
            <person name="Deal K.R."/>
            <person name="Huo N."/>
            <person name="Zhu T."/>
            <person name="Wang L."/>
            <person name="Wang Y."/>
            <person name="McGuire P.E."/>
            <person name="Liu S."/>
            <person name="Long H."/>
            <person name="Ramasamy R.K."/>
            <person name="Rodriguez J.C."/>
            <person name="Van S.L."/>
            <person name="Yuan L."/>
            <person name="Wang Z."/>
            <person name="Xia Z."/>
            <person name="Xiao L."/>
            <person name="Anderson O.D."/>
            <person name="Ouyang S."/>
            <person name="Liang Y."/>
            <person name="Zimin A.V."/>
            <person name="Pertea G."/>
            <person name="Qi P."/>
            <person name="Bennetzen J.L."/>
            <person name="Dai X."/>
            <person name="Dawson M.W."/>
            <person name="Muller H.G."/>
            <person name="Kugler K."/>
            <person name="Rivarola-Duarte L."/>
            <person name="Spannagl M."/>
            <person name="Mayer K.F.X."/>
            <person name="Lu F.H."/>
            <person name="Bevan M.W."/>
            <person name="Leroy P."/>
            <person name="Li P."/>
            <person name="You F.M."/>
            <person name="Sun Q."/>
            <person name="Liu Z."/>
            <person name="Lyons E."/>
            <person name="Wicker T."/>
            <person name="Salzberg S.L."/>
            <person name="Devos K.M."/>
            <person name="Dvorak J."/>
        </authorList>
    </citation>
    <scope>NUCLEOTIDE SEQUENCE [LARGE SCALE GENOMIC DNA]</scope>
    <source>
        <strain evidence="2">cv. AL8/78</strain>
    </source>
</reference>
<reference evidence="2" key="4">
    <citation type="submission" date="2019-03" db="UniProtKB">
        <authorList>
            <consortium name="EnsemblPlants"/>
        </authorList>
    </citation>
    <scope>IDENTIFICATION</scope>
</reference>
<dbReference type="EnsemblPlants" id="AET7Gv20700800.2">
    <property type="protein sequence ID" value="AET7Gv20700800.2"/>
    <property type="gene ID" value="AET7Gv20700800"/>
</dbReference>
<proteinExistence type="predicted"/>
<evidence type="ECO:0000313" key="2">
    <source>
        <dbReference type="EnsemblPlants" id="AET7Gv20700800.2"/>
    </source>
</evidence>
<reference evidence="3" key="1">
    <citation type="journal article" date="2014" name="Science">
        <title>Ancient hybridizations among the ancestral genomes of bread wheat.</title>
        <authorList>
            <consortium name="International Wheat Genome Sequencing Consortium,"/>
            <person name="Marcussen T."/>
            <person name="Sandve S.R."/>
            <person name="Heier L."/>
            <person name="Spannagl M."/>
            <person name="Pfeifer M."/>
            <person name="Jakobsen K.S."/>
            <person name="Wulff B.B."/>
            <person name="Steuernagel B."/>
            <person name="Mayer K.F."/>
            <person name="Olsen O.A."/>
        </authorList>
    </citation>
    <scope>NUCLEOTIDE SEQUENCE [LARGE SCALE GENOMIC DNA]</scope>
    <source>
        <strain evidence="3">cv. AL8/78</strain>
    </source>
</reference>
<reference evidence="2" key="5">
    <citation type="journal article" date="2021" name="G3 (Bethesda)">
        <title>Aegilops tauschii genome assembly Aet v5.0 features greater sequence contiguity and improved annotation.</title>
        <authorList>
            <person name="Wang L."/>
            <person name="Zhu T."/>
            <person name="Rodriguez J.C."/>
            <person name="Deal K.R."/>
            <person name="Dubcovsky J."/>
            <person name="McGuire P.E."/>
            <person name="Lux T."/>
            <person name="Spannagl M."/>
            <person name="Mayer K.F.X."/>
            <person name="Baldrich P."/>
            <person name="Meyers B.C."/>
            <person name="Huo N."/>
            <person name="Gu Y.Q."/>
            <person name="Zhou H."/>
            <person name="Devos K.M."/>
            <person name="Bennetzen J.L."/>
            <person name="Unver T."/>
            <person name="Budak H."/>
            <person name="Gulick P.J."/>
            <person name="Galiba G."/>
            <person name="Kalapos B."/>
            <person name="Nelson D.R."/>
            <person name="Li P."/>
            <person name="You F.M."/>
            <person name="Luo M.C."/>
            <person name="Dvorak J."/>
        </authorList>
    </citation>
    <scope>NUCLEOTIDE SEQUENCE [LARGE SCALE GENOMIC DNA]</scope>
    <source>
        <strain evidence="2">cv. AL8/78</strain>
    </source>
</reference>
<keyword evidence="3" id="KW-1185">Reference proteome</keyword>
<dbReference type="Gramene" id="AET7Gv20700800.2">
    <property type="protein sequence ID" value="AET7Gv20700800.2"/>
    <property type="gene ID" value="AET7Gv20700800"/>
</dbReference>
<evidence type="ECO:0000259" key="1">
    <source>
        <dbReference type="Pfam" id="PF13966"/>
    </source>
</evidence>
<organism evidence="2 3">
    <name type="scientific">Aegilops tauschii subsp. strangulata</name>
    <name type="common">Goatgrass</name>
    <dbReference type="NCBI Taxonomy" id="200361"/>
    <lineage>
        <taxon>Eukaryota</taxon>
        <taxon>Viridiplantae</taxon>
        <taxon>Streptophyta</taxon>
        <taxon>Embryophyta</taxon>
        <taxon>Tracheophyta</taxon>
        <taxon>Spermatophyta</taxon>
        <taxon>Magnoliopsida</taxon>
        <taxon>Liliopsida</taxon>
        <taxon>Poales</taxon>
        <taxon>Poaceae</taxon>
        <taxon>BOP clade</taxon>
        <taxon>Pooideae</taxon>
        <taxon>Triticodae</taxon>
        <taxon>Triticeae</taxon>
        <taxon>Triticinae</taxon>
        <taxon>Aegilops</taxon>
    </lineage>
</organism>
<reference evidence="3" key="2">
    <citation type="journal article" date="2017" name="Nat. Plants">
        <title>The Aegilops tauschii genome reveals multiple impacts of transposons.</title>
        <authorList>
            <person name="Zhao G."/>
            <person name="Zou C."/>
            <person name="Li K."/>
            <person name="Wang K."/>
            <person name="Li T."/>
            <person name="Gao L."/>
            <person name="Zhang X."/>
            <person name="Wang H."/>
            <person name="Yang Z."/>
            <person name="Liu X."/>
            <person name="Jiang W."/>
            <person name="Mao L."/>
            <person name="Kong X."/>
            <person name="Jiao Y."/>
            <person name="Jia J."/>
        </authorList>
    </citation>
    <scope>NUCLEOTIDE SEQUENCE [LARGE SCALE GENOMIC DNA]</scope>
    <source>
        <strain evidence="3">cv. AL8/78</strain>
    </source>
</reference>
<dbReference type="Proteomes" id="UP000015105">
    <property type="component" value="Chromosome 7D"/>
</dbReference>
<sequence length="85" mass="9993">MQHHPCCLLCDQAPETMRHLMLHCPLSRQAWHETLAWLRIPAPIPNQEATLMDWWQHAKEATPQAQCKALQSVALLVPWLIWKHR</sequence>
<evidence type="ECO:0000313" key="3">
    <source>
        <dbReference type="Proteomes" id="UP000015105"/>
    </source>
</evidence>
<name>A0A453RU59_AEGTS</name>
<dbReference type="Pfam" id="PF13966">
    <property type="entry name" value="zf-RVT"/>
    <property type="match status" value="1"/>
</dbReference>
<dbReference type="AlphaFoldDB" id="A0A453RU59"/>
<dbReference type="InterPro" id="IPR026960">
    <property type="entry name" value="RVT-Znf"/>
</dbReference>
<feature type="domain" description="Reverse transcriptase zinc-binding" evidence="1">
    <location>
        <begin position="2"/>
        <end position="31"/>
    </location>
</feature>
<accession>A0A453RU59</accession>
<protein>
    <recommendedName>
        <fullName evidence="1">Reverse transcriptase zinc-binding domain-containing protein</fullName>
    </recommendedName>
</protein>